<accession>A0ABP7I2B4</accession>
<keyword evidence="3" id="KW-1185">Reference proteome</keyword>
<evidence type="ECO:0008006" key="4">
    <source>
        <dbReference type="Google" id="ProtNLM"/>
    </source>
</evidence>
<gene>
    <name evidence="2" type="ORF">GCM10022226_32340</name>
</gene>
<organism evidence="2 3">
    <name type="scientific">Sphaerisporangium flaviroseum</name>
    <dbReference type="NCBI Taxonomy" id="509199"/>
    <lineage>
        <taxon>Bacteria</taxon>
        <taxon>Bacillati</taxon>
        <taxon>Actinomycetota</taxon>
        <taxon>Actinomycetes</taxon>
        <taxon>Streptosporangiales</taxon>
        <taxon>Streptosporangiaceae</taxon>
        <taxon>Sphaerisporangium</taxon>
    </lineage>
</organism>
<feature type="coiled-coil region" evidence="1">
    <location>
        <begin position="7"/>
        <end position="75"/>
    </location>
</feature>
<dbReference type="RefSeq" id="WP_344939763.1">
    <property type="nucleotide sequence ID" value="NZ_BAAAZR010000007.1"/>
</dbReference>
<evidence type="ECO:0000313" key="2">
    <source>
        <dbReference type="EMBL" id="GAA3809538.1"/>
    </source>
</evidence>
<evidence type="ECO:0000313" key="3">
    <source>
        <dbReference type="Proteomes" id="UP001500888"/>
    </source>
</evidence>
<dbReference type="EMBL" id="BAAAZR010000007">
    <property type="protein sequence ID" value="GAA3809538.1"/>
    <property type="molecule type" value="Genomic_DNA"/>
</dbReference>
<name>A0ABP7I2B4_9ACTN</name>
<reference evidence="3" key="1">
    <citation type="journal article" date="2019" name="Int. J. Syst. Evol. Microbiol.">
        <title>The Global Catalogue of Microorganisms (GCM) 10K type strain sequencing project: providing services to taxonomists for standard genome sequencing and annotation.</title>
        <authorList>
            <consortium name="The Broad Institute Genomics Platform"/>
            <consortium name="The Broad Institute Genome Sequencing Center for Infectious Disease"/>
            <person name="Wu L."/>
            <person name="Ma J."/>
        </authorList>
    </citation>
    <scope>NUCLEOTIDE SEQUENCE [LARGE SCALE GENOMIC DNA]</scope>
    <source>
        <strain evidence="3">JCM 16908</strain>
    </source>
</reference>
<comment type="caution">
    <text evidence="2">The sequence shown here is derived from an EMBL/GenBank/DDBJ whole genome shotgun (WGS) entry which is preliminary data.</text>
</comment>
<dbReference type="Proteomes" id="UP001500888">
    <property type="component" value="Unassembled WGS sequence"/>
</dbReference>
<sequence length="79" mass="8977">MMATQDEAALREELRMVEEDLARLRENARELRETVGERSIAPTDSAEMSTLITMAEEQEGLAATLEARREELLRRLGES</sequence>
<proteinExistence type="predicted"/>
<keyword evidence="1" id="KW-0175">Coiled coil</keyword>
<protein>
    <recommendedName>
        <fullName evidence="4">DUF342 domain-containing protein</fullName>
    </recommendedName>
</protein>
<evidence type="ECO:0000256" key="1">
    <source>
        <dbReference type="SAM" id="Coils"/>
    </source>
</evidence>